<dbReference type="EMBL" id="JALLPB020000348">
    <property type="protein sequence ID" value="KAL3810171.1"/>
    <property type="molecule type" value="Genomic_DNA"/>
</dbReference>
<dbReference type="AlphaFoldDB" id="A0ABD3RF41"/>
<accession>A0ABD3RF41</accession>
<organism evidence="1 2">
    <name type="scientific">Cyclostephanos tholiformis</name>
    <dbReference type="NCBI Taxonomy" id="382380"/>
    <lineage>
        <taxon>Eukaryota</taxon>
        <taxon>Sar</taxon>
        <taxon>Stramenopiles</taxon>
        <taxon>Ochrophyta</taxon>
        <taxon>Bacillariophyta</taxon>
        <taxon>Coscinodiscophyceae</taxon>
        <taxon>Thalassiosirophycidae</taxon>
        <taxon>Stephanodiscales</taxon>
        <taxon>Stephanodiscaceae</taxon>
        <taxon>Cyclostephanos</taxon>
    </lineage>
</organism>
<proteinExistence type="predicted"/>
<evidence type="ECO:0000313" key="1">
    <source>
        <dbReference type="EMBL" id="KAL3810171.1"/>
    </source>
</evidence>
<reference evidence="1 2" key="1">
    <citation type="submission" date="2024-10" db="EMBL/GenBank/DDBJ databases">
        <title>Updated reference genomes for cyclostephanoid diatoms.</title>
        <authorList>
            <person name="Roberts W.R."/>
            <person name="Alverson A.J."/>
        </authorList>
    </citation>
    <scope>NUCLEOTIDE SEQUENCE [LARGE SCALE GENOMIC DNA]</scope>
    <source>
        <strain evidence="1 2">AJA228-03</strain>
    </source>
</reference>
<dbReference type="Gene3D" id="2.130.10.130">
    <property type="entry name" value="Integrin alpha, N-terminal"/>
    <property type="match status" value="1"/>
</dbReference>
<dbReference type="InterPro" id="IPR028994">
    <property type="entry name" value="Integrin_alpha_N"/>
</dbReference>
<comment type="caution">
    <text evidence="1">The sequence shown here is derived from an EMBL/GenBank/DDBJ whole genome shotgun (WGS) entry which is preliminary data.</text>
</comment>
<gene>
    <name evidence="1" type="ORF">ACHAXA_007058</name>
</gene>
<keyword evidence="2" id="KW-1185">Reference proteome</keyword>
<dbReference type="Proteomes" id="UP001530377">
    <property type="component" value="Unassembled WGS sequence"/>
</dbReference>
<dbReference type="InterPro" id="IPR011043">
    <property type="entry name" value="Gal_Oxase/kelch_b-propeller"/>
</dbReference>
<sequence length="176" mass="18430">MAIGAPGYDNYTGYVEVYHLVDGGGNWTRLGQTIYGNATGDQFGWSVDITADGTTIICGVPGGYPVDNIRPGRVQVFNLVSNSGIGTDTWLQIGQNITGGADSNWFGTSVSISDKGETITIGAPWNNGHVSIYHIDDDRTNWGQIGDDIDGDAADDELGSSVSLSANGTILVIGAQ</sequence>
<dbReference type="PANTHER" id="PTHR36220">
    <property type="entry name" value="UNNAMED PRODUCT"/>
    <property type="match status" value="1"/>
</dbReference>
<evidence type="ECO:0000313" key="2">
    <source>
        <dbReference type="Proteomes" id="UP001530377"/>
    </source>
</evidence>
<dbReference type="SUPFAM" id="SSF50965">
    <property type="entry name" value="Galactose oxidase, central domain"/>
    <property type="match status" value="1"/>
</dbReference>
<protein>
    <submittedName>
        <fullName evidence="1">Uncharacterized protein</fullName>
    </submittedName>
</protein>
<name>A0ABD3RF41_9STRA</name>
<dbReference type="PANTHER" id="PTHR36220:SF1">
    <property type="entry name" value="GAMMA TUBULIN COMPLEX COMPONENT C-TERMINAL DOMAIN-CONTAINING PROTEIN"/>
    <property type="match status" value="1"/>
</dbReference>